<dbReference type="AlphaFoldDB" id="A2DYQ8"/>
<dbReference type="SMR" id="A2DYQ8"/>
<dbReference type="Gene3D" id="1.10.287.1490">
    <property type="match status" value="1"/>
</dbReference>
<evidence type="ECO:0000313" key="2">
    <source>
        <dbReference type="EMBL" id="EAY14448.1"/>
    </source>
</evidence>
<gene>
    <name evidence="2" type="ORF">TVAG_426410</name>
</gene>
<dbReference type="EMBL" id="DS113270">
    <property type="protein sequence ID" value="EAY14448.1"/>
    <property type="molecule type" value="Genomic_DNA"/>
</dbReference>
<feature type="coiled-coil region" evidence="1">
    <location>
        <begin position="237"/>
        <end position="285"/>
    </location>
</feature>
<dbReference type="InParanoid" id="A2DYQ8"/>
<dbReference type="KEGG" id="tva:4772436"/>
<proteinExistence type="predicted"/>
<feature type="coiled-coil region" evidence="1">
    <location>
        <begin position="91"/>
        <end position="151"/>
    </location>
</feature>
<accession>A2DYQ8</accession>
<evidence type="ECO:0000313" key="3">
    <source>
        <dbReference type="Proteomes" id="UP000001542"/>
    </source>
</evidence>
<keyword evidence="3" id="KW-1185">Reference proteome</keyword>
<name>A2DYQ8_TRIV3</name>
<dbReference type="OrthoDB" id="10587155at2759"/>
<reference evidence="2" key="1">
    <citation type="submission" date="2006-10" db="EMBL/GenBank/DDBJ databases">
        <authorList>
            <person name="Amadeo P."/>
            <person name="Zhao Q."/>
            <person name="Wortman J."/>
            <person name="Fraser-Liggett C."/>
            <person name="Carlton J."/>
        </authorList>
    </citation>
    <scope>NUCLEOTIDE SEQUENCE</scope>
    <source>
        <strain evidence="2">G3</strain>
    </source>
</reference>
<keyword evidence="1" id="KW-0175">Coiled coil</keyword>
<protein>
    <submittedName>
        <fullName evidence="2">Uncharacterized protein</fullName>
    </submittedName>
</protein>
<dbReference type="RefSeq" id="XP_001326671.1">
    <property type="nucleotide sequence ID" value="XM_001326636.1"/>
</dbReference>
<dbReference type="Proteomes" id="UP000001542">
    <property type="component" value="Unassembled WGS sequence"/>
</dbReference>
<dbReference type="SUPFAM" id="SSF57997">
    <property type="entry name" value="Tropomyosin"/>
    <property type="match status" value="1"/>
</dbReference>
<evidence type="ECO:0000256" key="1">
    <source>
        <dbReference type="SAM" id="Coils"/>
    </source>
</evidence>
<dbReference type="VEuPathDB" id="TrichDB:TVAG_426410"/>
<sequence>MSEQEQIDSDELVSIVCSKSIDIQDLIENNDPNALQEFQTFYDQAIQALDLQIEKVSALDMESSNYFDIFNDATKELKTLRDKVFALTKDKKQQNETLDILQKENDVLEKEYLELLNKNDSTDYKSMIEEVQKQIDELQNKEQDVDKQLAENSGKTTDMENEIPSLKKQIDDTEDGLAVKIKKNQRRAKEIEARLKKLETQPITASNPKEKVFDEEEDTAGPSTIIHRTTGTVQDQIRELKTDLEEALKLNGSLKTNMKGLSQDLDAMREENFQLKELLRSIQKDKKK</sequence>
<dbReference type="VEuPathDB" id="TrichDB:TVAGG3_0850400"/>
<organism evidence="2 3">
    <name type="scientific">Trichomonas vaginalis (strain ATCC PRA-98 / G3)</name>
    <dbReference type="NCBI Taxonomy" id="412133"/>
    <lineage>
        <taxon>Eukaryota</taxon>
        <taxon>Metamonada</taxon>
        <taxon>Parabasalia</taxon>
        <taxon>Trichomonadida</taxon>
        <taxon>Trichomonadidae</taxon>
        <taxon>Trichomonas</taxon>
    </lineage>
</organism>
<reference evidence="2" key="2">
    <citation type="journal article" date="2007" name="Science">
        <title>Draft genome sequence of the sexually transmitted pathogen Trichomonas vaginalis.</title>
        <authorList>
            <person name="Carlton J.M."/>
            <person name="Hirt R.P."/>
            <person name="Silva J.C."/>
            <person name="Delcher A.L."/>
            <person name="Schatz M."/>
            <person name="Zhao Q."/>
            <person name="Wortman J.R."/>
            <person name="Bidwell S.L."/>
            <person name="Alsmark U.C.M."/>
            <person name="Besteiro S."/>
            <person name="Sicheritz-Ponten T."/>
            <person name="Noel C.J."/>
            <person name="Dacks J.B."/>
            <person name="Foster P.G."/>
            <person name="Simillion C."/>
            <person name="Van de Peer Y."/>
            <person name="Miranda-Saavedra D."/>
            <person name="Barton G.J."/>
            <person name="Westrop G.D."/>
            <person name="Mueller S."/>
            <person name="Dessi D."/>
            <person name="Fiori P.L."/>
            <person name="Ren Q."/>
            <person name="Paulsen I."/>
            <person name="Zhang H."/>
            <person name="Bastida-Corcuera F.D."/>
            <person name="Simoes-Barbosa A."/>
            <person name="Brown M.T."/>
            <person name="Hayes R.D."/>
            <person name="Mukherjee M."/>
            <person name="Okumura C.Y."/>
            <person name="Schneider R."/>
            <person name="Smith A.J."/>
            <person name="Vanacova S."/>
            <person name="Villalvazo M."/>
            <person name="Haas B.J."/>
            <person name="Pertea M."/>
            <person name="Feldblyum T.V."/>
            <person name="Utterback T.R."/>
            <person name="Shu C.L."/>
            <person name="Osoegawa K."/>
            <person name="de Jong P.J."/>
            <person name="Hrdy I."/>
            <person name="Horvathova L."/>
            <person name="Zubacova Z."/>
            <person name="Dolezal P."/>
            <person name="Malik S.B."/>
            <person name="Logsdon J.M. Jr."/>
            <person name="Henze K."/>
            <person name="Gupta A."/>
            <person name="Wang C.C."/>
            <person name="Dunne R.L."/>
            <person name="Upcroft J.A."/>
            <person name="Upcroft P."/>
            <person name="White O."/>
            <person name="Salzberg S.L."/>
            <person name="Tang P."/>
            <person name="Chiu C.-H."/>
            <person name="Lee Y.-S."/>
            <person name="Embley T.M."/>
            <person name="Coombs G.H."/>
            <person name="Mottram J.C."/>
            <person name="Tachezy J."/>
            <person name="Fraser-Liggett C.M."/>
            <person name="Johnson P.J."/>
        </authorList>
    </citation>
    <scope>NUCLEOTIDE SEQUENCE [LARGE SCALE GENOMIC DNA]</scope>
    <source>
        <strain evidence="2">G3</strain>
    </source>
</reference>